<organism evidence="1 2">
    <name type="scientific">Ceratosolen solmsi marchali</name>
    <dbReference type="NCBI Taxonomy" id="326594"/>
    <lineage>
        <taxon>Eukaryota</taxon>
        <taxon>Metazoa</taxon>
        <taxon>Ecdysozoa</taxon>
        <taxon>Arthropoda</taxon>
        <taxon>Hexapoda</taxon>
        <taxon>Insecta</taxon>
        <taxon>Pterygota</taxon>
        <taxon>Neoptera</taxon>
        <taxon>Endopterygota</taxon>
        <taxon>Hymenoptera</taxon>
        <taxon>Apocrita</taxon>
        <taxon>Proctotrupomorpha</taxon>
        <taxon>Chalcidoidea</taxon>
        <taxon>Agaonidae</taxon>
        <taxon>Agaoninae</taxon>
        <taxon>Ceratosolen</taxon>
    </lineage>
</organism>
<sequence length="127" mass="14261">MGDNSTIDNVFKVEEYKVSPPEPHCNSAVTERLACKATPSPTGYRDYKPPIEVLRQSTFTKSKLSDTIWNGYYKHDNDNPKNSVHKTILLGDSGVGKTSLLIQFDIKKFRHSNFAATVGIGFTKFVY</sequence>
<dbReference type="GeneID" id="105366165"/>
<keyword evidence="1" id="KW-1185">Reference proteome</keyword>
<dbReference type="AlphaFoldDB" id="A0AAJ6YRB7"/>
<evidence type="ECO:0000313" key="1">
    <source>
        <dbReference type="Proteomes" id="UP000695007"/>
    </source>
</evidence>
<name>A0AAJ6YRB7_9HYME</name>
<protein>
    <submittedName>
        <fullName evidence="2">Ras-related protein Rab-26-like</fullName>
    </submittedName>
</protein>
<dbReference type="SUPFAM" id="SSF52540">
    <property type="entry name" value="P-loop containing nucleoside triphosphate hydrolases"/>
    <property type="match status" value="1"/>
</dbReference>
<dbReference type="Gene3D" id="3.40.50.300">
    <property type="entry name" value="P-loop containing nucleotide triphosphate hydrolases"/>
    <property type="match status" value="1"/>
</dbReference>
<reference evidence="2" key="1">
    <citation type="submission" date="2025-08" db="UniProtKB">
        <authorList>
            <consortium name="RefSeq"/>
        </authorList>
    </citation>
    <scope>IDENTIFICATION</scope>
</reference>
<dbReference type="InterPro" id="IPR027417">
    <property type="entry name" value="P-loop_NTPase"/>
</dbReference>
<gene>
    <name evidence="2" type="primary">LOC105366165</name>
</gene>
<dbReference type="RefSeq" id="XP_011502796.1">
    <property type="nucleotide sequence ID" value="XM_011504494.1"/>
</dbReference>
<proteinExistence type="predicted"/>
<dbReference type="Proteomes" id="UP000695007">
    <property type="component" value="Unplaced"/>
</dbReference>
<dbReference type="KEGG" id="csol:105366165"/>
<evidence type="ECO:0000313" key="2">
    <source>
        <dbReference type="RefSeq" id="XP_011502796.1"/>
    </source>
</evidence>
<accession>A0AAJ6YRB7</accession>
<dbReference type="GO" id="GO:0005525">
    <property type="term" value="F:GTP binding"/>
    <property type="evidence" value="ECO:0007669"/>
    <property type="project" value="InterPro"/>
</dbReference>
<dbReference type="GO" id="GO:0003924">
    <property type="term" value="F:GTPase activity"/>
    <property type="evidence" value="ECO:0007669"/>
    <property type="project" value="InterPro"/>
</dbReference>
<dbReference type="InterPro" id="IPR001806">
    <property type="entry name" value="Small_GTPase"/>
</dbReference>
<dbReference type="Pfam" id="PF00071">
    <property type="entry name" value="Ras"/>
    <property type="match status" value="1"/>
</dbReference>